<dbReference type="Proteomes" id="UP000663862">
    <property type="component" value="Unassembled WGS sequence"/>
</dbReference>
<organism evidence="4 9">
    <name type="scientific">Rotaria socialis</name>
    <dbReference type="NCBI Taxonomy" id="392032"/>
    <lineage>
        <taxon>Eukaryota</taxon>
        <taxon>Metazoa</taxon>
        <taxon>Spiralia</taxon>
        <taxon>Gnathifera</taxon>
        <taxon>Rotifera</taxon>
        <taxon>Eurotatoria</taxon>
        <taxon>Bdelloidea</taxon>
        <taxon>Philodinida</taxon>
        <taxon>Philodinidae</taxon>
        <taxon>Rotaria</taxon>
    </lineage>
</organism>
<dbReference type="EMBL" id="CAJNYD010000459">
    <property type="protein sequence ID" value="CAF3262539.1"/>
    <property type="molecule type" value="Genomic_DNA"/>
</dbReference>
<dbReference type="EMBL" id="CAJOBO010001401">
    <property type="protein sequence ID" value="CAF4374156.1"/>
    <property type="molecule type" value="Genomic_DNA"/>
</dbReference>
<dbReference type="Proteomes" id="UP000663851">
    <property type="component" value="Unassembled WGS sequence"/>
</dbReference>
<dbReference type="AlphaFoldDB" id="A0A817X977"/>
<accession>A0A817X977</accession>
<dbReference type="EMBL" id="CAJOBQ010001409">
    <property type="protein sequence ID" value="CAF4484704.1"/>
    <property type="molecule type" value="Genomic_DNA"/>
</dbReference>
<feature type="transmembrane region" description="Helical" evidence="1">
    <location>
        <begin position="39"/>
        <end position="59"/>
    </location>
</feature>
<feature type="transmembrane region" description="Helical" evidence="1">
    <location>
        <begin position="104"/>
        <end position="130"/>
    </location>
</feature>
<evidence type="ECO:0000313" key="5">
    <source>
        <dbReference type="EMBL" id="CAF3446876.1"/>
    </source>
</evidence>
<evidence type="ECO:0000313" key="7">
    <source>
        <dbReference type="EMBL" id="CAF4484704.1"/>
    </source>
</evidence>
<dbReference type="Proteomes" id="UP000663833">
    <property type="component" value="Unassembled WGS sequence"/>
</dbReference>
<dbReference type="EMBL" id="CAJNYT010000706">
    <property type="protein sequence ID" value="CAF3365338.1"/>
    <property type="molecule type" value="Genomic_DNA"/>
</dbReference>
<evidence type="ECO:0000313" key="6">
    <source>
        <dbReference type="EMBL" id="CAF4374156.1"/>
    </source>
</evidence>
<comment type="caution">
    <text evidence="4">The sequence shown here is derived from an EMBL/GenBank/DDBJ whole genome shotgun (WGS) entry which is preliminary data.</text>
</comment>
<evidence type="ECO:0000313" key="8">
    <source>
        <dbReference type="EMBL" id="CAF4734512.1"/>
    </source>
</evidence>
<evidence type="ECO:0000256" key="1">
    <source>
        <dbReference type="SAM" id="Phobius"/>
    </source>
</evidence>
<keyword evidence="1" id="KW-0812">Transmembrane</keyword>
<name>A0A817X977_9BILA</name>
<dbReference type="EMBL" id="CAJNYV010001952">
    <property type="protein sequence ID" value="CAF3446876.1"/>
    <property type="molecule type" value="Genomic_DNA"/>
</dbReference>
<evidence type="ECO:0000313" key="4">
    <source>
        <dbReference type="EMBL" id="CAF3365338.1"/>
    </source>
</evidence>
<dbReference type="EMBL" id="CAJOBS010001478">
    <property type="protein sequence ID" value="CAF4734512.1"/>
    <property type="molecule type" value="Genomic_DNA"/>
</dbReference>
<keyword evidence="1" id="KW-0472">Membrane</keyword>
<dbReference type="Proteomes" id="UP000663872">
    <property type="component" value="Unassembled WGS sequence"/>
</dbReference>
<evidence type="ECO:0000313" key="9">
    <source>
        <dbReference type="Proteomes" id="UP000663872"/>
    </source>
</evidence>
<gene>
    <name evidence="3" type="ORF">FME351_LOCUS1769</name>
    <name evidence="4" type="ORF">GRG538_LOCUS6816</name>
    <name evidence="6" type="ORF">HFQ381_LOCUS18272</name>
    <name evidence="5" type="ORF">KIK155_LOCUS12084</name>
    <name evidence="2" type="ORF">LUA448_LOCUS5483</name>
    <name evidence="8" type="ORF">TOA249_LOCUS19146</name>
    <name evidence="7" type="ORF">TSG867_LOCUS19818</name>
</gene>
<sequence length="184" mass="20643">MEQQNEVLSDKVSMADSSTVHNKFILLGPEPEIYRVRKILLILISMLLFLSFINVIFILYSYTSVDSFHSELPNNSSQFVSIIISIFYYGFGLLVAYRYYQTGLLVFGWLGSVSLLLVLVIALVILIGTIVTTSRLGVAKGIIVAIIFIIVCLTASLLQICTVRYAFILSKLLNNVKHFTVDHI</sequence>
<protein>
    <submittedName>
        <fullName evidence="4">Uncharacterized protein</fullName>
    </submittedName>
</protein>
<evidence type="ECO:0000313" key="2">
    <source>
        <dbReference type="EMBL" id="CAF3262539.1"/>
    </source>
</evidence>
<dbReference type="Proteomes" id="UP000663869">
    <property type="component" value="Unassembled WGS sequence"/>
</dbReference>
<feature type="transmembrane region" description="Helical" evidence="1">
    <location>
        <begin position="142"/>
        <end position="167"/>
    </location>
</feature>
<proteinExistence type="predicted"/>
<reference evidence="4" key="1">
    <citation type="submission" date="2021-02" db="EMBL/GenBank/DDBJ databases">
        <authorList>
            <person name="Nowell W R."/>
        </authorList>
    </citation>
    <scope>NUCLEOTIDE SEQUENCE</scope>
</reference>
<keyword evidence="1" id="KW-1133">Transmembrane helix</keyword>
<dbReference type="Proteomes" id="UP000663838">
    <property type="component" value="Unassembled WGS sequence"/>
</dbReference>
<feature type="transmembrane region" description="Helical" evidence="1">
    <location>
        <begin position="79"/>
        <end position="97"/>
    </location>
</feature>
<dbReference type="Proteomes" id="UP000663865">
    <property type="component" value="Unassembled WGS sequence"/>
</dbReference>
<dbReference type="EMBL" id="CAJNYU010000039">
    <property type="protein sequence ID" value="CAF3324774.1"/>
    <property type="molecule type" value="Genomic_DNA"/>
</dbReference>
<evidence type="ECO:0000313" key="3">
    <source>
        <dbReference type="EMBL" id="CAF3324774.1"/>
    </source>
</evidence>